<feature type="domain" description="Ig-like" evidence="6">
    <location>
        <begin position="15"/>
        <end position="122"/>
    </location>
</feature>
<dbReference type="AlphaFoldDB" id="A0A7K9YVP5"/>
<feature type="region of interest" description="Disordered" evidence="4">
    <location>
        <begin position="156"/>
        <end position="184"/>
    </location>
</feature>
<dbReference type="PANTHER" id="PTHR11860:SF87">
    <property type="entry name" value="CMRF35-LIKE MOLECULE 8"/>
    <property type="match status" value="1"/>
</dbReference>
<dbReference type="Gene3D" id="2.60.40.10">
    <property type="entry name" value="Immunoglobulins"/>
    <property type="match status" value="1"/>
</dbReference>
<dbReference type="SUPFAM" id="SSF48726">
    <property type="entry name" value="Immunoglobulin"/>
    <property type="match status" value="1"/>
</dbReference>
<dbReference type="CDD" id="cd05716">
    <property type="entry name" value="IgV_pIgR_like"/>
    <property type="match status" value="1"/>
</dbReference>
<keyword evidence="8" id="KW-1185">Reference proteome</keyword>
<evidence type="ECO:0000313" key="8">
    <source>
        <dbReference type="Proteomes" id="UP000522663"/>
    </source>
</evidence>
<evidence type="ECO:0000256" key="5">
    <source>
        <dbReference type="SAM" id="SignalP"/>
    </source>
</evidence>
<accession>A0A7K9YVP5</accession>
<dbReference type="InterPro" id="IPR013783">
    <property type="entry name" value="Ig-like_fold"/>
</dbReference>
<evidence type="ECO:0000313" key="7">
    <source>
        <dbReference type="EMBL" id="NXJ11771.1"/>
    </source>
</evidence>
<dbReference type="InterPro" id="IPR013106">
    <property type="entry name" value="Ig_V-set"/>
</dbReference>
<evidence type="ECO:0000259" key="6">
    <source>
        <dbReference type="PROSITE" id="PS50835"/>
    </source>
</evidence>
<proteinExistence type="predicted"/>
<dbReference type="InterPro" id="IPR036179">
    <property type="entry name" value="Ig-like_dom_sf"/>
</dbReference>
<keyword evidence="2" id="KW-0812">Transmembrane</keyword>
<evidence type="ECO:0000256" key="2">
    <source>
        <dbReference type="ARBA" id="ARBA00022692"/>
    </source>
</evidence>
<reference evidence="7 8" key="1">
    <citation type="submission" date="2019-09" db="EMBL/GenBank/DDBJ databases">
        <title>Bird 10,000 Genomes (B10K) Project - Family phase.</title>
        <authorList>
            <person name="Zhang G."/>
        </authorList>
    </citation>
    <scope>NUCLEOTIDE SEQUENCE [LARGE SCALE GENOMIC DNA]</scope>
    <source>
        <strain evidence="7">B10K-DU-001-53</strain>
        <tissue evidence="7">Muscle</tissue>
    </source>
</reference>
<feature type="region of interest" description="Disordered" evidence="4">
    <location>
        <begin position="196"/>
        <end position="225"/>
    </location>
</feature>
<feature type="non-terminal residue" evidence="7">
    <location>
        <position position="242"/>
    </location>
</feature>
<dbReference type="InterPro" id="IPR007110">
    <property type="entry name" value="Ig-like_dom"/>
</dbReference>
<dbReference type="OrthoDB" id="8920197at2759"/>
<dbReference type="SMART" id="SM00409">
    <property type="entry name" value="IG"/>
    <property type="match status" value="1"/>
</dbReference>
<dbReference type="InterPro" id="IPR050671">
    <property type="entry name" value="CD300_family_receptors"/>
</dbReference>
<dbReference type="Pfam" id="PF07686">
    <property type="entry name" value="V-set"/>
    <property type="match status" value="1"/>
</dbReference>
<sequence length="242" mass="25914">RRMGIRPGWGWLLLPACQALLVPREVSGREGETLSLRCWYARGYESYNKYWCRGAARGSCRKVVETAGTEVPRRHGRVSIADNRLFCVVLLTVEELSREDAGSYWCGVERVGADIMGPVTLTVRAASHGDVDGVGARAHPLPAEVWGLELPSGAQLPPGVSLTQPHPQLPAPGPGSPTPQRTFPTPLTLLALHRGPSHSAGLQNESLQDGQEPHSSPPSPSGPDLQVLLPTVVLLLLLAVVG</sequence>
<feature type="compositionally biased region" description="Pro residues" evidence="4">
    <location>
        <begin position="167"/>
        <end position="177"/>
    </location>
</feature>
<evidence type="ECO:0000256" key="1">
    <source>
        <dbReference type="ARBA" id="ARBA00004370"/>
    </source>
</evidence>
<keyword evidence="5" id="KW-0732">Signal</keyword>
<dbReference type="GO" id="GO:0005886">
    <property type="term" value="C:plasma membrane"/>
    <property type="evidence" value="ECO:0007669"/>
    <property type="project" value="TreeGrafter"/>
</dbReference>
<gene>
    <name evidence="7" type="primary">Cd300lf</name>
    <name evidence="7" type="ORF">ODOGUJ_R05416</name>
</gene>
<evidence type="ECO:0000256" key="4">
    <source>
        <dbReference type="SAM" id="MobiDB-lite"/>
    </source>
</evidence>
<dbReference type="PANTHER" id="PTHR11860">
    <property type="entry name" value="POLYMERIC-IMMUNOGLOBULIN RECEPTOR"/>
    <property type="match status" value="1"/>
</dbReference>
<dbReference type="GO" id="GO:0004888">
    <property type="term" value="F:transmembrane signaling receptor activity"/>
    <property type="evidence" value="ECO:0007669"/>
    <property type="project" value="TreeGrafter"/>
</dbReference>
<dbReference type="InterPro" id="IPR003599">
    <property type="entry name" value="Ig_sub"/>
</dbReference>
<feature type="chain" id="PRO_5029538219" evidence="5">
    <location>
        <begin position="20"/>
        <end position="242"/>
    </location>
</feature>
<comment type="subcellular location">
    <subcellularLocation>
        <location evidence="1">Membrane</location>
    </subcellularLocation>
</comment>
<dbReference type="EMBL" id="VXAB01009007">
    <property type="protein sequence ID" value="NXJ11771.1"/>
    <property type="molecule type" value="Genomic_DNA"/>
</dbReference>
<dbReference type="Proteomes" id="UP000522663">
    <property type="component" value="Unassembled WGS sequence"/>
</dbReference>
<comment type="caution">
    <text evidence="7">The sequence shown here is derived from an EMBL/GenBank/DDBJ whole genome shotgun (WGS) entry which is preliminary data.</text>
</comment>
<keyword evidence="3" id="KW-0472">Membrane</keyword>
<organism evidence="7 8">
    <name type="scientific">Odontophorus gujanensis</name>
    <name type="common">marbled wood quail</name>
    <dbReference type="NCBI Taxonomy" id="886794"/>
    <lineage>
        <taxon>Eukaryota</taxon>
        <taxon>Metazoa</taxon>
        <taxon>Chordata</taxon>
        <taxon>Craniata</taxon>
        <taxon>Vertebrata</taxon>
        <taxon>Euteleostomi</taxon>
        <taxon>Archelosauria</taxon>
        <taxon>Archosauria</taxon>
        <taxon>Dinosauria</taxon>
        <taxon>Saurischia</taxon>
        <taxon>Theropoda</taxon>
        <taxon>Coelurosauria</taxon>
        <taxon>Aves</taxon>
        <taxon>Neognathae</taxon>
        <taxon>Galloanserae</taxon>
        <taxon>Galliformes</taxon>
        <taxon>Odontophoridae</taxon>
        <taxon>Odontophorus</taxon>
    </lineage>
</organism>
<feature type="signal peptide" evidence="5">
    <location>
        <begin position="1"/>
        <end position="19"/>
    </location>
</feature>
<feature type="compositionally biased region" description="Polar residues" evidence="4">
    <location>
        <begin position="200"/>
        <end position="209"/>
    </location>
</feature>
<evidence type="ECO:0000256" key="3">
    <source>
        <dbReference type="ARBA" id="ARBA00023136"/>
    </source>
</evidence>
<feature type="non-terminal residue" evidence="7">
    <location>
        <position position="1"/>
    </location>
</feature>
<name>A0A7K9YVP5_9GALL</name>
<protein>
    <submittedName>
        <fullName evidence="7">CLM1 protein</fullName>
    </submittedName>
</protein>
<dbReference type="PROSITE" id="PS50835">
    <property type="entry name" value="IG_LIKE"/>
    <property type="match status" value="1"/>
</dbReference>